<dbReference type="InterPro" id="IPR013783">
    <property type="entry name" value="Ig-like_fold"/>
</dbReference>
<evidence type="ECO:0000256" key="1">
    <source>
        <dbReference type="ARBA" id="ARBA00022801"/>
    </source>
</evidence>
<dbReference type="Gene3D" id="2.60.120.260">
    <property type="entry name" value="Galactose-binding domain-like"/>
    <property type="match status" value="1"/>
</dbReference>
<gene>
    <name evidence="3" type="ORF">AVDCRST_MAG95-3718</name>
</gene>
<dbReference type="PANTHER" id="PTHR22901:SF0">
    <property type="entry name" value="SIALATE O-ACETYLESTERASE"/>
    <property type="match status" value="1"/>
</dbReference>
<dbReference type="GO" id="GO:0004553">
    <property type="term" value="F:hydrolase activity, hydrolyzing O-glycosyl compounds"/>
    <property type="evidence" value="ECO:0007669"/>
    <property type="project" value="InterPro"/>
</dbReference>
<dbReference type="Gene3D" id="3.40.50.1110">
    <property type="entry name" value="SGNH hydrolase"/>
    <property type="match status" value="1"/>
</dbReference>
<dbReference type="InterPro" id="IPR036514">
    <property type="entry name" value="SGNH_hydro_sf"/>
</dbReference>
<sequence>MKYTLPRFFLLLLVAFTNLLPESRATVRLPKLVSDNMVLQRNTKVPIWGWADAGENVTVQFNGKSYNAKPGPDGKWQVNIPPMPAGGPYDLTVKGQNTITLKNILLGDVWLGSGQSNMEFQSAWLKYTDAQLGETNFPNIRLFTVATDLSPVLLDDIKKGEWKVCNRDNAYNFSAVAFYFARQLHQQEKVPIGVILTSWGGTIIETWMSPESIRKFPELQSQVAGMNASPDYFDKIKQENGLKVQEWEKQSYRVDAGYANGAAAWNSSEWQPADWKEIKVPALWETTALPDFDGIVWLRREFTLPADYKPTDAILYLGPVDDMDQTWLNGTLVGGTKQYTLPRKYPVKVGLLKPGKNTVVVRVTDTGGGGGMYGTTNDLYLATKDNAARLADLSGTWYYRIGTDFKKTKLPAPPTVDVGPNSRPTLLYNAMIKPLVPYALKGMIWYQGESNAGRAYRYRDLFPEMITDWRQKWGQGNFPFLFVQLANFMKTDTEPVESEWAELREAQAKTLAVPNTAMAVIIDIGEANDIHPKNKLDVSKRLALAAQKLAYKKSGEYSGPVYKSMKVEGNKIRLTFDHAPDGLVAKNGGPLKGFAIAGADHKFVWAEARIEGKTVVVSSSEVSNPVAVRYAWANNPDQANLYNQANLPALPFRTDDWPGLTTAKK</sequence>
<dbReference type="SUPFAM" id="SSF49785">
    <property type="entry name" value="Galactose-binding domain-like"/>
    <property type="match status" value="1"/>
</dbReference>
<dbReference type="Pfam" id="PF03629">
    <property type="entry name" value="SASA"/>
    <property type="match status" value="1"/>
</dbReference>
<feature type="domain" description="Sialate O-acetylesterase" evidence="2">
    <location>
        <begin position="426"/>
        <end position="531"/>
    </location>
</feature>
<evidence type="ECO:0000259" key="2">
    <source>
        <dbReference type="Pfam" id="PF03629"/>
    </source>
</evidence>
<dbReference type="InterPro" id="IPR008979">
    <property type="entry name" value="Galactose-bd-like_sf"/>
</dbReference>
<dbReference type="InterPro" id="IPR039329">
    <property type="entry name" value="SIAE"/>
</dbReference>
<dbReference type="SUPFAM" id="SSF52266">
    <property type="entry name" value="SGNH hydrolase"/>
    <property type="match status" value="1"/>
</dbReference>
<dbReference type="GO" id="GO:0001681">
    <property type="term" value="F:sialate O-acetylesterase activity"/>
    <property type="evidence" value="ECO:0007669"/>
    <property type="project" value="InterPro"/>
</dbReference>
<evidence type="ECO:0000313" key="3">
    <source>
        <dbReference type="EMBL" id="CAA9286911.1"/>
    </source>
</evidence>
<reference evidence="3" key="1">
    <citation type="submission" date="2020-02" db="EMBL/GenBank/DDBJ databases">
        <authorList>
            <person name="Meier V. D."/>
        </authorList>
    </citation>
    <scope>NUCLEOTIDE SEQUENCE</scope>
    <source>
        <strain evidence="3">AVDCRST_MAG95</strain>
    </source>
</reference>
<dbReference type="EMBL" id="CADCTJ010001166">
    <property type="protein sequence ID" value="CAA9286911.1"/>
    <property type="molecule type" value="Genomic_DNA"/>
</dbReference>
<dbReference type="GO" id="GO:0005975">
    <property type="term" value="P:carbohydrate metabolic process"/>
    <property type="evidence" value="ECO:0007669"/>
    <property type="project" value="InterPro"/>
</dbReference>
<organism evidence="3">
    <name type="scientific">uncultured Adhaeribacter sp</name>
    <dbReference type="NCBI Taxonomy" id="448109"/>
    <lineage>
        <taxon>Bacteria</taxon>
        <taxon>Pseudomonadati</taxon>
        <taxon>Bacteroidota</taxon>
        <taxon>Cytophagia</taxon>
        <taxon>Cytophagales</taxon>
        <taxon>Hymenobacteraceae</taxon>
        <taxon>Adhaeribacter</taxon>
        <taxon>environmental samples</taxon>
    </lineage>
</organism>
<keyword evidence="1" id="KW-0378">Hydrolase</keyword>
<dbReference type="Gene3D" id="2.60.40.10">
    <property type="entry name" value="Immunoglobulins"/>
    <property type="match status" value="1"/>
</dbReference>
<name>A0A6J4JTK6_9BACT</name>
<protein>
    <submittedName>
        <fullName evidence="3">GH2</fullName>
    </submittedName>
</protein>
<dbReference type="AlphaFoldDB" id="A0A6J4JTK6"/>
<proteinExistence type="predicted"/>
<accession>A0A6J4JTK6</accession>
<dbReference type="InterPro" id="IPR005181">
    <property type="entry name" value="SASA"/>
</dbReference>
<dbReference type="PANTHER" id="PTHR22901">
    <property type="entry name" value="SIALATE O-ACETYLESTERASE"/>
    <property type="match status" value="1"/>
</dbReference>